<evidence type="ECO:0000313" key="3">
    <source>
        <dbReference type="EMBL" id="MDA0160971.1"/>
    </source>
</evidence>
<proteinExistence type="predicted"/>
<comment type="caution">
    <text evidence="3">The sequence shown here is derived from an EMBL/GenBank/DDBJ whole genome shotgun (WGS) entry which is preliminary data.</text>
</comment>
<dbReference type="Proteomes" id="UP001149140">
    <property type="component" value="Unassembled WGS sequence"/>
</dbReference>
<feature type="region of interest" description="Disordered" evidence="1">
    <location>
        <begin position="172"/>
        <end position="195"/>
    </location>
</feature>
<organism evidence="3 4">
    <name type="scientific">Solirubrobacter ginsenosidimutans</name>
    <dbReference type="NCBI Taxonomy" id="490573"/>
    <lineage>
        <taxon>Bacteria</taxon>
        <taxon>Bacillati</taxon>
        <taxon>Actinomycetota</taxon>
        <taxon>Thermoleophilia</taxon>
        <taxon>Solirubrobacterales</taxon>
        <taxon>Solirubrobacteraceae</taxon>
        <taxon>Solirubrobacter</taxon>
    </lineage>
</organism>
<keyword evidence="2" id="KW-1133">Transmembrane helix</keyword>
<keyword evidence="2" id="KW-0472">Membrane</keyword>
<feature type="transmembrane region" description="Helical" evidence="2">
    <location>
        <begin position="81"/>
        <end position="101"/>
    </location>
</feature>
<feature type="transmembrane region" description="Helical" evidence="2">
    <location>
        <begin position="40"/>
        <end position="61"/>
    </location>
</feature>
<feature type="compositionally biased region" description="Basic and acidic residues" evidence="1">
    <location>
        <begin position="180"/>
        <end position="195"/>
    </location>
</feature>
<keyword evidence="2" id="KW-0812">Transmembrane</keyword>
<dbReference type="RefSeq" id="WP_270040102.1">
    <property type="nucleotide sequence ID" value="NZ_JAPDOD010000008.1"/>
</dbReference>
<gene>
    <name evidence="3" type="ORF">OM076_11900</name>
</gene>
<keyword evidence="4" id="KW-1185">Reference proteome</keyword>
<protein>
    <submittedName>
        <fullName evidence="3">Uncharacterized protein</fullName>
    </submittedName>
</protein>
<feature type="transmembrane region" description="Helical" evidence="2">
    <location>
        <begin position="6"/>
        <end position="28"/>
    </location>
</feature>
<dbReference type="EMBL" id="JAPDOD010000008">
    <property type="protein sequence ID" value="MDA0160971.1"/>
    <property type="molecule type" value="Genomic_DNA"/>
</dbReference>
<name>A0A9X3MQE2_9ACTN</name>
<sequence length="195" mass="21098">MLWPVVTVGNLLTAFTYLLIAWLITAPLKRTGQLSLRANPLGVALALVFLTSALRSLWTAGNMLLPSFGIDNAHALALRNGVTWGSVLLPLGTAAAGVLYLSMRLHASVRDEASLFPDLAARRRRALEINDNIVQGLLAARELYAIGEVEDARIASERSLEQAQRMMGDLLDESGGTELRPGDLRRAAAAGERRE</sequence>
<dbReference type="AlphaFoldDB" id="A0A9X3MQE2"/>
<evidence type="ECO:0000256" key="1">
    <source>
        <dbReference type="SAM" id="MobiDB-lite"/>
    </source>
</evidence>
<evidence type="ECO:0000313" key="4">
    <source>
        <dbReference type="Proteomes" id="UP001149140"/>
    </source>
</evidence>
<reference evidence="3" key="1">
    <citation type="submission" date="2022-10" db="EMBL/GenBank/DDBJ databases">
        <title>The WGS of Solirubrobacter ginsenosidimutans DSM 21036.</title>
        <authorList>
            <person name="Jiang Z."/>
        </authorList>
    </citation>
    <scope>NUCLEOTIDE SEQUENCE</scope>
    <source>
        <strain evidence="3">DSM 21036</strain>
    </source>
</reference>
<evidence type="ECO:0000256" key="2">
    <source>
        <dbReference type="SAM" id="Phobius"/>
    </source>
</evidence>
<accession>A0A9X3MQE2</accession>